<dbReference type="CDD" id="cd18225">
    <property type="entry name" value="BTB_POZ_ZBTB40"/>
    <property type="match status" value="1"/>
</dbReference>
<feature type="domain" description="C2H2-type" evidence="17">
    <location>
        <begin position="395"/>
        <end position="422"/>
    </location>
</feature>
<dbReference type="Gene3D" id="3.30.160.60">
    <property type="entry name" value="Classic Zinc Finger"/>
    <property type="match status" value="8"/>
</dbReference>
<dbReference type="Pfam" id="PF00096">
    <property type="entry name" value="zf-C2H2"/>
    <property type="match status" value="6"/>
</dbReference>
<feature type="domain" description="BTB" evidence="16">
    <location>
        <begin position="25"/>
        <end position="88"/>
    </location>
</feature>
<evidence type="ECO:0000313" key="19">
    <source>
        <dbReference type="Proteomes" id="UP001501940"/>
    </source>
</evidence>
<feature type="domain" description="C2H2-type" evidence="17">
    <location>
        <begin position="366"/>
        <end position="394"/>
    </location>
</feature>
<evidence type="ECO:0000256" key="9">
    <source>
        <dbReference type="ARBA" id="ARBA00022843"/>
    </source>
</evidence>
<evidence type="ECO:0000256" key="11">
    <source>
        <dbReference type="ARBA" id="ARBA00023125"/>
    </source>
</evidence>
<evidence type="ECO:0000313" key="18">
    <source>
        <dbReference type="Ensembl" id="ENSAOCP00000066376.1"/>
    </source>
</evidence>
<reference evidence="18" key="2">
    <citation type="submission" date="2025-08" db="UniProtKB">
        <authorList>
            <consortium name="Ensembl"/>
        </authorList>
    </citation>
    <scope>IDENTIFICATION</scope>
</reference>
<dbReference type="SMART" id="SM00355">
    <property type="entry name" value="ZnF_C2H2"/>
    <property type="match status" value="12"/>
</dbReference>
<dbReference type="InterPro" id="IPR000210">
    <property type="entry name" value="BTB/POZ_dom"/>
</dbReference>
<proteinExistence type="inferred from homology"/>
<dbReference type="InterPro" id="IPR013087">
    <property type="entry name" value="Znf_C2H2_type"/>
</dbReference>
<organism evidence="18 19">
    <name type="scientific">Amphiprion ocellaris</name>
    <name type="common">Clown anemonefish</name>
    <dbReference type="NCBI Taxonomy" id="80972"/>
    <lineage>
        <taxon>Eukaryota</taxon>
        <taxon>Metazoa</taxon>
        <taxon>Chordata</taxon>
        <taxon>Craniata</taxon>
        <taxon>Vertebrata</taxon>
        <taxon>Euteleostomi</taxon>
        <taxon>Actinopterygii</taxon>
        <taxon>Neopterygii</taxon>
        <taxon>Teleostei</taxon>
        <taxon>Neoteleostei</taxon>
        <taxon>Acanthomorphata</taxon>
        <taxon>Ovalentaria</taxon>
        <taxon>Pomacentridae</taxon>
        <taxon>Amphiprion</taxon>
    </lineage>
</organism>
<dbReference type="GeneTree" id="ENSGT00930000151052"/>
<keyword evidence="8" id="KW-0862">Zinc</keyword>
<dbReference type="PROSITE" id="PS50097">
    <property type="entry name" value="BTB"/>
    <property type="match status" value="1"/>
</dbReference>
<evidence type="ECO:0008006" key="20">
    <source>
        <dbReference type="Google" id="ProtNLM"/>
    </source>
</evidence>
<feature type="compositionally biased region" description="Basic and acidic residues" evidence="15">
    <location>
        <begin position="265"/>
        <end position="281"/>
    </location>
</feature>
<evidence type="ECO:0000256" key="7">
    <source>
        <dbReference type="ARBA" id="ARBA00022771"/>
    </source>
</evidence>
<keyword evidence="12" id="KW-0804">Transcription</keyword>
<evidence type="ECO:0000256" key="12">
    <source>
        <dbReference type="ARBA" id="ARBA00023163"/>
    </source>
</evidence>
<feature type="domain" description="C2H2-type" evidence="17">
    <location>
        <begin position="603"/>
        <end position="631"/>
    </location>
</feature>
<feature type="region of interest" description="Disordered" evidence="15">
    <location>
        <begin position="265"/>
        <end position="301"/>
    </location>
</feature>
<feature type="domain" description="C2H2-type" evidence="17">
    <location>
        <begin position="480"/>
        <end position="508"/>
    </location>
</feature>
<accession>A0AAQ5ZPI3</accession>
<dbReference type="PROSITE" id="PS00028">
    <property type="entry name" value="ZINC_FINGER_C2H2_1"/>
    <property type="match status" value="9"/>
</dbReference>
<sequence>MMELPNYSSQLMQQLWALKKEGRFCDCTILVGDSSHRAHKLVLAASSLLFRSLLEGSDTISIDTTVVSSQEFGCLLDMVYTGKLPLGKHNVSRIVSAADSLQMFDVAVGFKNILTSLVTQTPPVPVHSMQTPTLTKIKKAQRVHPEGLASTSKDDSLSDNMEIRVVLQCCKEADPSKVLEKLMSKVKDRLISEGALLKLFRTVEQKALSSFPSPLLSLLEEVERNTQQPDESPPRGKVIFVKEKLLSFPLLRYFLIAVKKQKEEVEDKISKEETEEDKKDTNATPESSSPPPSSSPSSHSKPFTCHWCKKSFDYKCRMLAHTKRCSMSQECEQQCPECPEKLANQRALQRHRTEVHRNTARVKKKVACDLCGRTFAHPSGMIYHKRTEHFEEKPFACEECGAKFGANSSLKNHMRLHTGEKPYRCKHCDMSFSVAAALAYHTKKKHSEGKMYVCQYCKAVFAQSIELTRHVRTHTGDRPYVCRECGKGYSQASGLTVHLHTFHNLSEPHDCQKCCLSFSSLEEHRQHIQEFHPKEFHKCPTCNKVFTSTALLDKHKATHTGTKPFSCDLCNKSYQQLSGLWYHNRTNHPDVFASHTRQLKTLVQCDVCFKFFPSAASVAKHQAAEHQGDTSLLIQCVRPSGSEASAVCCLYCKAVLGGDEEMQEHICSQGSEAFSCPLCSLVCTTQLKLQEHLLSCHMEAQQEQEQEQESREEEQASTSYTVTTSSI</sequence>
<feature type="domain" description="C2H2-type" evidence="17">
    <location>
        <begin position="565"/>
        <end position="588"/>
    </location>
</feature>
<keyword evidence="10" id="KW-0805">Transcription regulation</keyword>
<dbReference type="FunFam" id="3.30.160.60:FF:000645">
    <property type="entry name" value="Zinc finger and BTB domain containing 40"/>
    <property type="match status" value="2"/>
</dbReference>
<keyword evidence="7 14" id="KW-0863">Zinc-finger</keyword>
<evidence type="ECO:0000256" key="10">
    <source>
        <dbReference type="ARBA" id="ARBA00023015"/>
    </source>
</evidence>
<dbReference type="FunFam" id="3.30.160.60:FF:001792">
    <property type="entry name" value="Zinc finger and BTB domain-containing 40"/>
    <property type="match status" value="1"/>
</dbReference>
<protein>
    <recommendedName>
        <fullName evidence="20">Zinc finger and BTB domain containing 40</fullName>
    </recommendedName>
</protein>
<dbReference type="SMART" id="SM00225">
    <property type="entry name" value="BTB"/>
    <property type="match status" value="1"/>
</dbReference>
<comment type="subcellular location">
    <subcellularLocation>
        <location evidence="2">Nucleus</location>
    </subcellularLocation>
</comment>
<dbReference type="FunFam" id="3.30.160.60:FF:000917">
    <property type="entry name" value="Zinc finger and BTB domain containing 40"/>
    <property type="match status" value="1"/>
</dbReference>
<dbReference type="Proteomes" id="UP001501940">
    <property type="component" value="Chromosome 5"/>
</dbReference>
<evidence type="ECO:0000256" key="2">
    <source>
        <dbReference type="ARBA" id="ARBA00004123"/>
    </source>
</evidence>
<dbReference type="SUPFAM" id="SSF54695">
    <property type="entry name" value="POZ domain"/>
    <property type="match status" value="1"/>
</dbReference>
<dbReference type="GO" id="GO:0008270">
    <property type="term" value="F:zinc ion binding"/>
    <property type="evidence" value="ECO:0007669"/>
    <property type="project" value="UniProtKB-KW"/>
</dbReference>
<comment type="function">
    <text evidence="1">May be involved in transcriptional regulation.</text>
</comment>
<reference evidence="18 19" key="1">
    <citation type="submission" date="2022-01" db="EMBL/GenBank/DDBJ databases">
        <title>A chromosome-scale genome assembly of the false clownfish, Amphiprion ocellaris.</title>
        <authorList>
            <person name="Ryu T."/>
        </authorList>
    </citation>
    <scope>NUCLEOTIDE SEQUENCE [LARGE SCALE GENOMIC DNA]</scope>
</reference>
<dbReference type="InterPro" id="IPR030404">
    <property type="entry name" value="ZBTB40_BTB_POZ_dom"/>
</dbReference>
<feature type="domain" description="C2H2-type" evidence="17">
    <location>
        <begin position="452"/>
        <end position="479"/>
    </location>
</feature>
<keyword evidence="4" id="KW-1017">Isopeptide bond</keyword>
<feature type="domain" description="C2H2-type" evidence="17">
    <location>
        <begin position="537"/>
        <end position="564"/>
    </location>
</feature>
<dbReference type="PROSITE" id="PS50157">
    <property type="entry name" value="ZINC_FINGER_C2H2_2"/>
    <property type="match status" value="8"/>
</dbReference>
<evidence type="ECO:0000256" key="15">
    <source>
        <dbReference type="SAM" id="MobiDB-lite"/>
    </source>
</evidence>
<name>A0AAQ5ZPI3_AMPOC</name>
<keyword evidence="11" id="KW-0238">DNA-binding</keyword>
<dbReference type="PANTHER" id="PTHR24394:SF0">
    <property type="entry name" value="ZINC FINGER AND BTB DOMAIN-CONTAINING PROTEIN 40"/>
    <property type="match status" value="1"/>
</dbReference>
<dbReference type="AlphaFoldDB" id="A0AAQ5ZPI3"/>
<evidence type="ECO:0000256" key="4">
    <source>
        <dbReference type="ARBA" id="ARBA00022499"/>
    </source>
</evidence>
<feature type="region of interest" description="Disordered" evidence="15">
    <location>
        <begin position="704"/>
        <end position="727"/>
    </location>
</feature>
<evidence type="ECO:0000256" key="6">
    <source>
        <dbReference type="ARBA" id="ARBA00022737"/>
    </source>
</evidence>
<keyword evidence="6" id="KW-0677">Repeat</keyword>
<dbReference type="GO" id="GO:0003677">
    <property type="term" value="F:DNA binding"/>
    <property type="evidence" value="ECO:0007669"/>
    <property type="project" value="UniProtKB-KW"/>
</dbReference>
<comment type="similarity">
    <text evidence="3">Belongs to the krueppel C2H2-type zinc-finger protein family.</text>
</comment>
<keyword evidence="19" id="KW-1185">Reference proteome</keyword>
<dbReference type="Ensembl" id="ENSAOCT00000072867.1">
    <property type="protein sequence ID" value="ENSAOCP00000066376.1"/>
    <property type="gene ID" value="ENSAOCG00000002084.2"/>
</dbReference>
<keyword evidence="5" id="KW-0479">Metal-binding</keyword>
<feature type="domain" description="C2H2-type" evidence="17">
    <location>
        <begin position="423"/>
        <end position="451"/>
    </location>
</feature>
<gene>
    <name evidence="18" type="primary">ZBTB40</name>
</gene>
<evidence type="ECO:0000256" key="5">
    <source>
        <dbReference type="ARBA" id="ARBA00022723"/>
    </source>
</evidence>
<feature type="compositionally biased region" description="Polar residues" evidence="15">
    <location>
        <begin position="718"/>
        <end position="727"/>
    </location>
</feature>
<keyword evidence="9" id="KW-0832">Ubl conjugation</keyword>
<reference evidence="18" key="3">
    <citation type="submission" date="2025-09" db="UniProtKB">
        <authorList>
            <consortium name="Ensembl"/>
        </authorList>
    </citation>
    <scope>IDENTIFICATION</scope>
</reference>
<evidence type="ECO:0000256" key="1">
    <source>
        <dbReference type="ARBA" id="ARBA00003767"/>
    </source>
</evidence>
<evidence type="ECO:0000259" key="17">
    <source>
        <dbReference type="PROSITE" id="PS50157"/>
    </source>
</evidence>
<evidence type="ECO:0000256" key="8">
    <source>
        <dbReference type="ARBA" id="ARBA00022833"/>
    </source>
</evidence>
<evidence type="ECO:0000256" key="3">
    <source>
        <dbReference type="ARBA" id="ARBA00006991"/>
    </source>
</evidence>
<dbReference type="PANTHER" id="PTHR24394">
    <property type="entry name" value="ZINC FINGER PROTEIN"/>
    <property type="match status" value="1"/>
</dbReference>
<evidence type="ECO:0000256" key="13">
    <source>
        <dbReference type="ARBA" id="ARBA00023242"/>
    </source>
</evidence>
<dbReference type="InterPro" id="IPR036236">
    <property type="entry name" value="Znf_C2H2_sf"/>
</dbReference>
<dbReference type="GO" id="GO:0005634">
    <property type="term" value="C:nucleus"/>
    <property type="evidence" value="ECO:0007669"/>
    <property type="project" value="UniProtKB-SubCell"/>
</dbReference>
<dbReference type="GO" id="GO:0000981">
    <property type="term" value="F:DNA-binding transcription factor activity, RNA polymerase II-specific"/>
    <property type="evidence" value="ECO:0007669"/>
    <property type="project" value="TreeGrafter"/>
</dbReference>
<dbReference type="Pfam" id="PF00651">
    <property type="entry name" value="BTB"/>
    <property type="match status" value="1"/>
</dbReference>
<dbReference type="SUPFAM" id="SSF57667">
    <property type="entry name" value="beta-beta-alpha zinc fingers"/>
    <property type="match status" value="4"/>
</dbReference>
<keyword evidence="13" id="KW-0539">Nucleus</keyword>
<dbReference type="Gene3D" id="3.30.710.10">
    <property type="entry name" value="Potassium Channel Kv1.1, Chain A"/>
    <property type="match status" value="1"/>
</dbReference>
<evidence type="ECO:0000256" key="14">
    <source>
        <dbReference type="PROSITE-ProRule" id="PRU00042"/>
    </source>
</evidence>
<evidence type="ECO:0000259" key="16">
    <source>
        <dbReference type="PROSITE" id="PS50097"/>
    </source>
</evidence>
<dbReference type="FunFam" id="3.30.160.60:FF:000696">
    <property type="entry name" value="Zinc finger and BTB domain containing 40"/>
    <property type="match status" value="1"/>
</dbReference>
<dbReference type="FunFam" id="3.30.160.60:FF:000909">
    <property type="entry name" value="zinc finger and BTB domain-containing protein 40"/>
    <property type="match status" value="1"/>
</dbReference>
<dbReference type="InterPro" id="IPR011333">
    <property type="entry name" value="SKP1/BTB/POZ_sf"/>
</dbReference>